<dbReference type="AlphaFoldDB" id="A0A413VR82"/>
<feature type="domain" description="NADP-dependent oxidoreductase" evidence="2">
    <location>
        <begin position="16"/>
        <end position="320"/>
    </location>
</feature>
<dbReference type="SUPFAM" id="SSF51430">
    <property type="entry name" value="NAD(P)-linked oxidoreductase"/>
    <property type="match status" value="1"/>
</dbReference>
<protein>
    <submittedName>
        <fullName evidence="3">Aldo/keto reductase</fullName>
    </submittedName>
</protein>
<dbReference type="CDD" id="cd19091">
    <property type="entry name" value="AKR_PsAKR"/>
    <property type="match status" value="1"/>
</dbReference>
<evidence type="ECO:0000313" key="4">
    <source>
        <dbReference type="Proteomes" id="UP000284379"/>
    </source>
</evidence>
<dbReference type="FunFam" id="3.20.20.100:FF:000004">
    <property type="entry name" value="Oxidoreductase, aldo/keto reductase"/>
    <property type="match status" value="1"/>
</dbReference>
<accession>A0A413VR82</accession>
<organism evidence="3 4">
    <name type="scientific">Bacteroides nordii</name>
    <dbReference type="NCBI Taxonomy" id="291645"/>
    <lineage>
        <taxon>Bacteria</taxon>
        <taxon>Pseudomonadati</taxon>
        <taxon>Bacteroidota</taxon>
        <taxon>Bacteroidia</taxon>
        <taxon>Bacteroidales</taxon>
        <taxon>Bacteroidaceae</taxon>
        <taxon>Bacteroides</taxon>
    </lineage>
</organism>
<name>A0A413VR82_9BACE</name>
<dbReference type="Gene3D" id="3.20.20.100">
    <property type="entry name" value="NADP-dependent oxidoreductase domain"/>
    <property type="match status" value="1"/>
</dbReference>
<evidence type="ECO:0000259" key="2">
    <source>
        <dbReference type="Pfam" id="PF00248"/>
    </source>
</evidence>
<dbReference type="InterPro" id="IPR036812">
    <property type="entry name" value="NAD(P)_OxRdtase_dom_sf"/>
</dbReference>
<gene>
    <name evidence="3" type="ORF">DW888_09470</name>
</gene>
<dbReference type="Proteomes" id="UP000284379">
    <property type="component" value="Unassembled WGS sequence"/>
</dbReference>
<evidence type="ECO:0000313" key="3">
    <source>
        <dbReference type="EMBL" id="RHB36071.1"/>
    </source>
</evidence>
<proteinExistence type="predicted"/>
<comment type="caution">
    <text evidence="3">The sequence shown here is derived from an EMBL/GenBank/DDBJ whole genome shotgun (WGS) entry which is preliminary data.</text>
</comment>
<dbReference type="InterPro" id="IPR020471">
    <property type="entry name" value="AKR"/>
</dbReference>
<dbReference type="PRINTS" id="PR00069">
    <property type="entry name" value="ALDKETRDTASE"/>
</dbReference>
<dbReference type="Pfam" id="PF00248">
    <property type="entry name" value="Aldo_ket_red"/>
    <property type="match status" value="1"/>
</dbReference>
<dbReference type="InterPro" id="IPR050523">
    <property type="entry name" value="AKR_Detox_Biosynth"/>
</dbReference>
<dbReference type="GO" id="GO:0005829">
    <property type="term" value="C:cytosol"/>
    <property type="evidence" value="ECO:0007669"/>
    <property type="project" value="TreeGrafter"/>
</dbReference>
<sequence>MEYRQLNGSGLFVPALSLGTATFGGTHGFEGWGNTGVAEATRMVDMCLEAGLNLFDTADIYSRGLSEEILGKAISGKRNRLLISTKATFPMGEDRNEMGASRFHIINACEASLRRLGTDYIDIYYMHGFDGATPLEETLSALDNLVQSGKVRYIGCSNFSGWQLMKSLAVSDKYGWTRYVAHQVYYSLLNREFEWELMPLGVDQQVGTFVWSPLAAGRLGGRYRRNNPIPEDGRVARGGAPVGDEIMSYDLLYNIIDVLEDIAGETRKTVAQVALNWLLQRPTICSLVIGARTEEHLKLNLGAIGWSLTAEQIKRLDEASKTPKIYPYWHQNQFPELKSQLIF</sequence>
<dbReference type="GO" id="GO:0016491">
    <property type="term" value="F:oxidoreductase activity"/>
    <property type="evidence" value="ECO:0007669"/>
    <property type="project" value="UniProtKB-KW"/>
</dbReference>
<dbReference type="PANTHER" id="PTHR43364:SF18">
    <property type="entry name" value="OXIDOREDUCTASE"/>
    <property type="match status" value="1"/>
</dbReference>
<dbReference type="PANTHER" id="PTHR43364">
    <property type="entry name" value="NADH-SPECIFIC METHYLGLYOXAL REDUCTASE-RELATED"/>
    <property type="match status" value="1"/>
</dbReference>
<dbReference type="InterPro" id="IPR023210">
    <property type="entry name" value="NADP_OxRdtase_dom"/>
</dbReference>
<reference evidence="3 4" key="1">
    <citation type="submission" date="2018-08" db="EMBL/GenBank/DDBJ databases">
        <title>A genome reference for cultivated species of the human gut microbiota.</title>
        <authorList>
            <person name="Zou Y."/>
            <person name="Xue W."/>
            <person name="Luo G."/>
        </authorList>
    </citation>
    <scope>NUCLEOTIDE SEQUENCE [LARGE SCALE GENOMIC DNA]</scope>
    <source>
        <strain evidence="3 4">AM40-30BH</strain>
    </source>
</reference>
<evidence type="ECO:0000256" key="1">
    <source>
        <dbReference type="ARBA" id="ARBA00023002"/>
    </source>
</evidence>
<dbReference type="EMBL" id="QSGO01000005">
    <property type="protein sequence ID" value="RHB36071.1"/>
    <property type="molecule type" value="Genomic_DNA"/>
</dbReference>
<dbReference type="RefSeq" id="WP_002561957.1">
    <property type="nucleotide sequence ID" value="NZ_CABJFV010000005.1"/>
</dbReference>
<keyword evidence="1" id="KW-0560">Oxidoreductase</keyword>